<evidence type="ECO:0000313" key="4">
    <source>
        <dbReference type="Proteomes" id="UP001617907"/>
    </source>
</evidence>
<dbReference type="EMBL" id="JBIVPC010000001">
    <property type="protein sequence ID" value="MFJ6034781.1"/>
    <property type="molecule type" value="Genomic_DNA"/>
</dbReference>
<comment type="caution">
    <text evidence="3">The sequence shown here is derived from an EMBL/GenBank/DDBJ whole genome shotgun (WGS) entry which is preliminary data.</text>
</comment>
<sequence>MSRLKVADRPYDIVLFGATGFVGELTAEYLAAHAPKGLRWAVAGRDGEKLRRLRDRLPAEDVGVLLADVSDPDSLRELARHARVLATTVGPYVRYGDALVAACAEAGTDYLDLTGEPEFVDLTYVRHDARARETGARLVHACGFDSVPHDLGVHFTVRHLPEGVPLSVDGFVRVGAAFSGGTLASALGQFARGRRLRAAALERRRHEPRLAGRRVATPAGTPRFAGEVGAWALPLPTVDAQIVRRSARALERYGPDFRYRHYAAVRRLPVAVGGVAAVGALVAAAQVPPARRLLSGRLAPGDGPSAERRARSWFSVRFVGEGGGRKVFTEVSGGDPGYDETAKMFAEAALCLALDTLPPTAGQVTTAVAMGDALTDRLRAAGIGFRVAATR</sequence>
<keyword evidence="1" id="KW-1133">Transmembrane helix</keyword>
<dbReference type="Proteomes" id="UP001617907">
    <property type="component" value="Unassembled WGS sequence"/>
</dbReference>
<dbReference type="Gene3D" id="3.40.50.720">
    <property type="entry name" value="NAD(P)-binding Rossmann-like Domain"/>
    <property type="match status" value="1"/>
</dbReference>
<organism evidence="3 4">
    <name type="scientific">Streptomyces ardesiacus</name>
    <dbReference type="NCBI Taxonomy" id="285564"/>
    <lineage>
        <taxon>Bacteria</taxon>
        <taxon>Bacillati</taxon>
        <taxon>Actinomycetota</taxon>
        <taxon>Actinomycetes</taxon>
        <taxon>Kitasatosporales</taxon>
        <taxon>Streptomycetaceae</taxon>
        <taxon>Streptomyces</taxon>
    </lineage>
</organism>
<feature type="transmembrane region" description="Helical" evidence="1">
    <location>
        <begin position="268"/>
        <end position="287"/>
    </location>
</feature>
<dbReference type="PANTHER" id="PTHR12286:SF5">
    <property type="entry name" value="SACCHAROPINE DEHYDROGENASE-LIKE OXIDOREDUCTASE"/>
    <property type="match status" value="1"/>
</dbReference>
<name>A0ABW8H1X6_9ACTN</name>
<dbReference type="RefSeq" id="WP_055469270.1">
    <property type="nucleotide sequence ID" value="NZ_BBOK01000011.1"/>
</dbReference>
<evidence type="ECO:0000313" key="3">
    <source>
        <dbReference type="EMBL" id="MFJ6034781.1"/>
    </source>
</evidence>
<proteinExistence type="predicted"/>
<evidence type="ECO:0000259" key="2">
    <source>
        <dbReference type="Pfam" id="PF03435"/>
    </source>
</evidence>
<dbReference type="PANTHER" id="PTHR12286">
    <property type="entry name" value="SACCHAROPINE DEHYDROGENASE-LIKE OXIDOREDUCTASE"/>
    <property type="match status" value="1"/>
</dbReference>
<dbReference type="InterPro" id="IPR051276">
    <property type="entry name" value="Saccharopine_DH-like_oxidrdct"/>
</dbReference>
<feature type="domain" description="Saccharopine dehydrogenase NADP binding" evidence="2">
    <location>
        <begin position="13"/>
        <end position="124"/>
    </location>
</feature>
<accession>A0ABW8H1X6</accession>
<keyword evidence="4" id="KW-1185">Reference proteome</keyword>
<reference evidence="3 4" key="1">
    <citation type="submission" date="2024-10" db="EMBL/GenBank/DDBJ databases">
        <title>The Natural Products Discovery Center: Release of the First 8490 Sequenced Strains for Exploring Actinobacteria Biosynthetic Diversity.</title>
        <authorList>
            <person name="Kalkreuter E."/>
            <person name="Kautsar S.A."/>
            <person name="Yang D."/>
            <person name="Bader C.D."/>
            <person name="Teijaro C.N."/>
            <person name="Fluegel L."/>
            <person name="Davis C.M."/>
            <person name="Simpson J.R."/>
            <person name="Lauterbach L."/>
            <person name="Steele A.D."/>
            <person name="Gui C."/>
            <person name="Meng S."/>
            <person name="Li G."/>
            <person name="Viehrig K."/>
            <person name="Ye F."/>
            <person name="Su P."/>
            <person name="Kiefer A.F."/>
            <person name="Nichols A."/>
            <person name="Cepeda A.J."/>
            <person name="Yan W."/>
            <person name="Fan B."/>
            <person name="Jiang Y."/>
            <person name="Adhikari A."/>
            <person name="Zheng C.-J."/>
            <person name="Schuster L."/>
            <person name="Cowan T.M."/>
            <person name="Smanski M.J."/>
            <person name="Chevrette M.G."/>
            <person name="De Carvalho L.P.S."/>
            <person name="Shen B."/>
        </authorList>
    </citation>
    <scope>NUCLEOTIDE SEQUENCE [LARGE SCALE GENOMIC DNA]</scope>
    <source>
        <strain evidence="3 4">NPDC093086</strain>
    </source>
</reference>
<dbReference type="InterPro" id="IPR005097">
    <property type="entry name" value="Sacchrp_dh_NADP-bd"/>
</dbReference>
<keyword evidence="1" id="KW-0812">Transmembrane</keyword>
<evidence type="ECO:0000256" key="1">
    <source>
        <dbReference type="SAM" id="Phobius"/>
    </source>
</evidence>
<gene>
    <name evidence="3" type="ORF">ACIQFM_00795</name>
</gene>
<protein>
    <submittedName>
        <fullName evidence="3">Saccharopine dehydrogenase family protein</fullName>
    </submittedName>
</protein>
<keyword evidence="1" id="KW-0472">Membrane</keyword>
<dbReference type="InterPro" id="IPR036291">
    <property type="entry name" value="NAD(P)-bd_dom_sf"/>
</dbReference>
<dbReference type="Pfam" id="PF03435">
    <property type="entry name" value="Sacchrp_dh_NADP"/>
    <property type="match status" value="1"/>
</dbReference>
<dbReference type="SUPFAM" id="SSF51735">
    <property type="entry name" value="NAD(P)-binding Rossmann-fold domains"/>
    <property type="match status" value="1"/>
</dbReference>